<dbReference type="Gene3D" id="1.20.1250.20">
    <property type="entry name" value="MFS general substrate transporter like domains"/>
    <property type="match status" value="2"/>
</dbReference>
<feature type="transmembrane region" description="Helical" evidence="4">
    <location>
        <begin position="201"/>
        <end position="220"/>
    </location>
</feature>
<keyword evidence="4" id="KW-1133">Transmembrane helix</keyword>
<dbReference type="PANTHER" id="PTHR11360">
    <property type="entry name" value="MONOCARBOXYLATE TRANSPORTER"/>
    <property type="match status" value="1"/>
</dbReference>
<dbReference type="InterPro" id="IPR036259">
    <property type="entry name" value="MFS_trans_sf"/>
</dbReference>
<evidence type="ECO:0000256" key="2">
    <source>
        <dbReference type="ARBA" id="ARBA00006727"/>
    </source>
</evidence>
<accession>A0ABP1D824</accession>
<dbReference type="InterPro" id="IPR011701">
    <property type="entry name" value="MFS"/>
</dbReference>
<comment type="subcellular location">
    <subcellularLocation>
        <location evidence="1">Membrane</location>
        <topology evidence="1">Multi-pass membrane protein</topology>
    </subcellularLocation>
</comment>
<feature type="compositionally biased region" description="Low complexity" evidence="3">
    <location>
        <begin position="17"/>
        <end position="30"/>
    </location>
</feature>
<evidence type="ECO:0000313" key="5">
    <source>
        <dbReference type="EMBL" id="CAL1704021.1"/>
    </source>
</evidence>
<dbReference type="SUPFAM" id="SSF103473">
    <property type="entry name" value="MFS general substrate transporter"/>
    <property type="match status" value="1"/>
</dbReference>
<feature type="transmembrane region" description="Helical" evidence="4">
    <location>
        <begin position="107"/>
        <end position="127"/>
    </location>
</feature>
<feature type="transmembrane region" description="Helical" evidence="4">
    <location>
        <begin position="247"/>
        <end position="271"/>
    </location>
</feature>
<name>A0ABP1D824_9APHY</name>
<feature type="transmembrane region" description="Helical" evidence="4">
    <location>
        <begin position="338"/>
        <end position="363"/>
    </location>
</feature>
<gene>
    <name evidence="5" type="ORF">GFSPODELE1_LOCUS4816</name>
</gene>
<keyword evidence="4" id="KW-0472">Membrane</keyword>
<feature type="transmembrane region" description="Helical" evidence="4">
    <location>
        <begin position="80"/>
        <end position="100"/>
    </location>
</feature>
<protein>
    <recommendedName>
        <fullName evidence="7">MFS general substrate transporter</fullName>
    </recommendedName>
</protein>
<evidence type="ECO:0008006" key="7">
    <source>
        <dbReference type="Google" id="ProtNLM"/>
    </source>
</evidence>
<evidence type="ECO:0000256" key="1">
    <source>
        <dbReference type="ARBA" id="ARBA00004141"/>
    </source>
</evidence>
<dbReference type="PANTHER" id="PTHR11360:SF234">
    <property type="entry name" value="MFS-TYPE TRANSPORTER DBAD-RELATED"/>
    <property type="match status" value="1"/>
</dbReference>
<evidence type="ECO:0000256" key="3">
    <source>
        <dbReference type="SAM" id="MobiDB-lite"/>
    </source>
</evidence>
<evidence type="ECO:0000313" key="6">
    <source>
        <dbReference type="Proteomes" id="UP001497453"/>
    </source>
</evidence>
<reference evidence="6" key="1">
    <citation type="submission" date="2024-04" db="EMBL/GenBank/DDBJ databases">
        <authorList>
            <person name="Shaw F."/>
            <person name="Minotto A."/>
        </authorList>
    </citation>
    <scope>NUCLEOTIDE SEQUENCE [LARGE SCALE GENOMIC DNA]</scope>
</reference>
<proteinExistence type="inferred from homology"/>
<feature type="transmembrane region" description="Helical" evidence="4">
    <location>
        <begin position="277"/>
        <end position="296"/>
    </location>
</feature>
<feature type="region of interest" description="Disordered" evidence="3">
    <location>
        <begin position="1"/>
        <end position="30"/>
    </location>
</feature>
<keyword evidence="6" id="KW-1185">Reference proteome</keyword>
<sequence>MSDVKVDTLSSIEKAVESTPPSERSSTPELTYPEGGLKAWLAVLGAWLVQFSTFGYTQSFGVFQDFYVRDFLNNKTSSDISWIGSIQVLLVLSIGFLTGYGLDRGYFYLLNTSGSVLLVFSLFMLSLAHPHQWYQVFLAQGLGAGLGVGLTYVPALGILSHYFEKRRALVMGIASSGSCIGGIVHPIMLNRLFESVGFAKGVRASAGLNLGVLFVGCALIRTRLPPKQGIGASAIWSQSRRFVKDPAYVLTLIGSFLIVLGSFFPIFFLQLDAITRGLSPAFAFDTLAILYSGSFFGRIIPSWLSRRFGLFNTMIICTTGIVAMQFGMIGVTTVGSTIAFGILFGFFSGAFVALISPMLALFAEDISEVGARMGICHLLNGIGGFLGVPIGAALLGAQNRWWRPIVFSGCCVAVGTGLFIMARMLLVKRRGTNFL</sequence>
<dbReference type="InterPro" id="IPR050327">
    <property type="entry name" value="Proton-linked_MCT"/>
</dbReference>
<feature type="transmembrane region" description="Helical" evidence="4">
    <location>
        <begin position="401"/>
        <end position="426"/>
    </location>
</feature>
<keyword evidence="4" id="KW-0812">Transmembrane</keyword>
<feature type="transmembrane region" description="Helical" evidence="4">
    <location>
        <begin position="133"/>
        <end position="156"/>
    </location>
</feature>
<dbReference type="Pfam" id="PF07690">
    <property type="entry name" value="MFS_1"/>
    <property type="match status" value="1"/>
</dbReference>
<evidence type="ECO:0000256" key="4">
    <source>
        <dbReference type="SAM" id="Phobius"/>
    </source>
</evidence>
<organism evidence="5 6">
    <name type="scientific">Somion occarium</name>
    <dbReference type="NCBI Taxonomy" id="3059160"/>
    <lineage>
        <taxon>Eukaryota</taxon>
        <taxon>Fungi</taxon>
        <taxon>Dikarya</taxon>
        <taxon>Basidiomycota</taxon>
        <taxon>Agaricomycotina</taxon>
        <taxon>Agaricomycetes</taxon>
        <taxon>Polyporales</taxon>
        <taxon>Cerrenaceae</taxon>
        <taxon>Somion</taxon>
    </lineage>
</organism>
<comment type="similarity">
    <text evidence="2">Belongs to the major facilitator superfamily. Monocarboxylate porter (TC 2.A.1.13) family.</text>
</comment>
<dbReference type="EMBL" id="OZ037946">
    <property type="protein sequence ID" value="CAL1704021.1"/>
    <property type="molecule type" value="Genomic_DNA"/>
</dbReference>
<dbReference type="Proteomes" id="UP001497453">
    <property type="component" value="Chromosome 3"/>
</dbReference>
<feature type="transmembrane region" description="Helical" evidence="4">
    <location>
        <begin position="375"/>
        <end position="395"/>
    </location>
</feature>
<feature type="transmembrane region" description="Helical" evidence="4">
    <location>
        <begin position="308"/>
        <end position="332"/>
    </location>
</feature>
<feature type="transmembrane region" description="Helical" evidence="4">
    <location>
        <begin position="39"/>
        <end position="60"/>
    </location>
</feature>
<feature type="transmembrane region" description="Helical" evidence="4">
    <location>
        <begin position="168"/>
        <end position="189"/>
    </location>
</feature>